<dbReference type="GO" id="GO:0006633">
    <property type="term" value="P:fatty acid biosynthetic process"/>
    <property type="evidence" value="ECO:0007669"/>
    <property type="project" value="TreeGrafter"/>
</dbReference>
<evidence type="ECO:0000259" key="2">
    <source>
        <dbReference type="PROSITE" id="PS52004"/>
    </source>
</evidence>
<dbReference type="SUPFAM" id="SSF53901">
    <property type="entry name" value="Thiolase-like"/>
    <property type="match status" value="2"/>
</dbReference>
<dbReference type="InterPro" id="IPR000794">
    <property type="entry name" value="Beta-ketoacyl_synthase"/>
</dbReference>
<keyword evidence="4" id="KW-1185">Reference proteome</keyword>
<dbReference type="NCBIfam" id="NF005084">
    <property type="entry name" value="PRK06519.1"/>
    <property type="match status" value="1"/>
</dbReference>
<dbReference type="InterPro" id="IPR014030">
    <property type="entry name" value="Ketoacyl_synth_N"/>
</dbReference>
<dbReference type="EMBL" id="CP054836">
    <property type="protein sequence ID" value="QKV17422.1"/>
    <property type="molecule type" value="Genomic_DNA"/>
</dbReference>
<dbReference type="KEGG" id="orm:HTY61_02545"/>
<dbReference type="Proteomes" id="UP000509367">
    <property type="component" value="Chromosome"/>
</dbReference>
<proteinExistence type="predicted"/>
<dbReference type="PROSITE" id="PS52004">
    <property type="entry name" value="KS3_2"/>
    <property type="match status" value="1"/>
</dbReference>
<sequence length="398" mass="41214">MPNPNDVVITGIGILSSLGEGAEENWSALLGFEAPVLDSERFAPYTIHPLADVDWSQQIARRGDQRQMEAWQRIGTYTAGLALEDAGIKGDEALCASMDMIVAASGGERDVDVDTMILSRVAEGAVDPGIAINEVLTTELRPTLFLAQLSNLLAGNISIVHKVTGSSRTFMGEEGSGISAVQTAAARIRSGQSTHALVGGAYNTEHPDMLLGYELGHHLSRGGWAPVWDRETLEGGGIVSGSGGAFLVLESREHAEGRGATIHAELGPVVADQGPVAAEQTRKRLERLAGEAGLADVGMVVSSASGGHARTADEKAFLQAGVPGVPVRGITSAFGHMRDAQFPLAVAVAALSLGRGEALPPLGSPFEAVSDMPSSIGVLTVGFNAGEGMAVISRPEGA</sequence>
<dbReference type="PANTHER" id="PTHR11712">
    <property type="entry name" value="POLYKETIDE SYNTHASE-RELATED"/>
    <property type="match status" value="1"/>
</dbReference>
<gene>
    <name evidence="3" type="ORF">HTY61_02545</name>
</gene>
<dbReference type="GO" id="GO:0004315">
    <property type="term" value="F:3-oxoacyl-[acyl-carrier-protein] synthase activity"/>
    <property type="evidence" value="ECO:0007669"/>
    <property type="project" value="TreeGrafter"/>
</dbReference>
<dbReference type="Gene3D" id="3.40.47.10">
    <property type="match status" value="1"/>
</dbReference>
<feature type="domain" description="Ketosynthase family 3 (KS3)" evidence="2">
    <location>
        <begin position="4"/>
        <end position="394"/>
    </location>
</feature>
<evidence type="ECO:0000313" key="3">
    <source>
        <dbReference type="EMBL" id="QKV17422.1"/>
    </source>
</evidence>
<dbReference type="InterPro" id="IPR016039">
    <property type="entry name" value="Thiolase-like"/>
</dbReference>
<protein>
    <submittedName>
        <fullName evidence="3">Beta-ketoacyl-ACP synthase</fullName>
    </submittedName>
</protein>
<dbReference type="GO" id="GO:0005829">
    <property type="term" value="C:cytosol"/>
    <property type="evidence" value="ECO:0007669"/>
    <property type="project" value="TreeGrafter"/>
</dbReference>
<evidence type="ECO:0000256" key="1">
    <source>
        <dbReference type="ARBA" id="ARBA00022679"/>
    </source>
</evidence>
<accession>A0A6N1VDX9</accession>
<dbReference type="PANTHER" id="PTHR11712:SF336">
    <property type="entry name" value="3-OXOACYL-[ACYL-CARRIER-PROTEIN] SYNTHASE, MITOCHONDRIAL"/>
    <property type="match status" value="1"/>
</dbReference>
<dbReference type="Pfam" id="PF00109">
    <property type="entry name" value="ketoacyl-synt"/>
    <property type="match status" value="1"/>
</dbReference>
<dbReference type="RefSeq" id="WP_175275319.1">
    <property type="nucleotide sequence ID" value="NZ_CP054836.1"/>
</dbReference>
<evidence type="ECO:0000313" key="4">
    <source>
        <dbReference type="Proteomes" id="UP000509367"/>
    </source>
</evidence>
<keyword evidence="1" id="KW-0808">Transferase</keyword>
<dbReference type="AlphaFoldDB" id="A0A6N1VDX9"/>
<reference evidence="3 4" key="1">
    <citation type="submission" date="2020-06" db="EMBL/GenBank/DDBJ databases">
        <title>Oricola thermophila sp. nov. isolated from a tidal sediments.</title>
        <authorList>
            <person name="Kwon K.K."/>
            <person name="Yang S.-H."/>
            <person name="Park M.-J."/>
        </authorList>
    </citation>
    <scope>NUCLEOTIDE SEQUENCE [LARGE SCALE GENOMIC DNA]</scope>
    <source>
        <strain evidence="3 4">MEBiC13590</strain>
    </source>
</reference>
<name>A0A6N1VDX9_9HYPH</name>
<organism evidence="3 4">
    <name type="scientific">Oricola thermophila</name>
    <dbReference type="NCBI Taxonomy" id="2742145"/>
    <lineage>
        <taxon>Bacteria</taxon>
        <taxon>Pseudomonadati</taxon>
        <taxon>Pseudomonadota</taxon>
        <taxon>Alphaproteobacteria</taxon>
        <taxon>Hyphomicrobiales</taxon>
        <taxon>Ahrensiaceae</taxon>
        <taxon>Oricola</taxon>
    </lineage>
</organism>
<dbReference type="InterPro" id="IPR020841">
    <property type="entry name" value="PKS_Beta-ketoAc_synthase_dom"/>
</dbReference>